<keyword evidence="1 2" id="KW-0732">Signal</keyword>
<evidence type="ECO:0000256" key="1">
    <source>
        <dbReference type="ARBA" id="ARBA00022729"/>
    </source>
</evidence>
<organism evidence="3 4">
    <name type="scientific">Aeoliella mucimassa</name>
    <dbReference type="NCBI Taxonomy" id="2527972"/>
    <lineage>
        <taxon>Bacteria</taxon>
        <taxon>Pseudomonadati</taxon>
        <taxon>Planctomycetota</taxon>
        <taxon>Planctomycetia</taxon>
        <taxon>Pirellulales</taxon>
        <taxon>Lacipirellulaceae</taxon>
        <taxon>Aeoliella</taxon>
    </lineage>
</organism>
<feature type="chain" id="PRO_5021883422" evidence="2">
    <location>
        <begin position="25"/>
        <end position="354"/>
    </location>
</feature>
<feature type="signal peptide" evidence="2">
    <location>
        <begin position="1"/>
        <end position="24"/>
    </location>
</feature>
<dbReference type="EMBL" id="CP036278">
    <property type="protein sequence ID" value="QDU54466.1"/>
    <property type="molecule type" value="Genomic_DNA"/>
</dbReference>
<evidence type="ECO:0000256" key="2">
    <source>
        <dbReference type="SAM" id="SignalP"/>
    </source>
</evidence>
<dbReference type="AlphaFoldDB" id="A0A518AIC6"/>
<dbReference type="Gene3D" id="3.40.190.10">
    <property type="entry name" value="Periplasmic binding protein-like II"/>
    <property type="match status" value="2"/>
</dbReference>
<sequence length="354" mass="38328" precursor="true">MAVARLAKGASYTLLAGAMLTAVAGCFKSEPAPVADTGQQVVVYTALDDIFSHPILDEYQATTGIEVLTKTDTESTKTIGLTEAIIAERERPRCDLFWNNEVMHTMRLAKLGILEPVEVDQAQFYPAVYRSKQGLWVGFAARARVLIVNTNVLAEARYPKSIKAIIDPLWRDRCGIAKPLAGSTATHAACLFDAWGDEEAKRFFTQVKANAQILSGNRDVAHRVAAGQLAFGLTDTDDAMVEIEAGSPVAIVYPDQRDGEVGTLFIPNTLAVIKGSAHPEQATELMNYLLQTDVEAKLVEGPSAQIPLHSGSKAEARVETPATVRAMEVDFEAAADKWDESAAAFLRDTFMAAQ</sequence>
<protein>
    <submittedName>
        <fullName evidence="3">Iron uptake protein A1</fullName>
    </submittedName>
</protein>
<dbReference type="KEGG" id="amuc:Pan181_06480"/>
<evidence type="ECO:0000313" key="4">
    <source>
        <dbReference type="Proteomes" id="UP000315750"/>
    </source>
</evidence>
<evidence type="ECO:0000313" key="3">
    <source>
        <dbReference type="EMBL" id="QDU54466.1"/>
    </source>
</evidence>
<keyword evidence="4" id="KW-1185">Reference proteome</keyword>
<name>A0A518AIC6_9BACT</name>
<dbReference type="RefSeq" id="WP_197528865.1">
    <property type="nucleotide sequence ID" value="NZ_CP036278.1"/>
</dbReference>
<dbReference type="PANTHER" id="PTHR30006">
    <property type="entry name" value="THIAMINE-BINDING PERIPLASMIC PROTEIN-RELATED"/>
    <property type="match status" value="1"/>
</dbReference>
<dbReference type="SUPFAM" id="SSF53850">
    <property type="entry name" value="Periplasmic binding protein-like II"/>
    <property type="match status" value="1"/>
</dbReference>
<dbReference type="Proteomes" id="UP000315750">
    <property type="component" value="Chromosome"/>
</dbReference>
<dbReference type="InterPro" id="IPR026045">
    <property type="entry name" value="Ferric-bd"/>
</dbReference>
<dbReference type="Pfam" id="PF13416">
    <property type="entry name" value="SBP_bac_8"/>
    <property type="match status" value="1"/>
</dbReference>
<gene>
    <name evidence="3" type="primary">futA1</name>
    <name evidence="3" type="ORF">Pan181_06480</name>
</gene>
<dbReference type="InterPro" id="IPR006059">
    <property type="entry name" value="SBP"/>
</dbReference>
<accession>A0A518AIC6</accession>
<proteinExistence type="predicted"/>
<dbReference type="PIRSF" id="PIRSF002825">
    <property type="entry name" value="CfbpA"/>
    <property type="match status" value="1"/>
</dbReference>
<dbReference type="CDD" id="cd13518">
    <property type="entry name" value="PBP2_Fe3_thiamine_like"/>
    <property type="match status" value="1"/>
</dbReference>
<dbReference type="PANTHER" id="PTHR30006:SF24">
    <property type="entry name" value="SLL0237 PROTEIN"/>
    <property type="match status" value="1"/>
</dbReference>
<reference evidence="3 4" key="1">
    <citation type="submission" date="2019-02" db="EMBL/GenBank/DDBJ databases">
        <title>Deep-cultivation of Planctomycetes and their phenomic and genomic characterization uncovers novel biology.</title>
        <authorList>
            <person name="Wiegand S."/>
            <person name="Jogler M."/>
            <person name="Boedeker C."/>
            <person name="Pinto D."/>
            <person name="Vollmers J."/>
            <person name="Rivas-Marin E."/>
            <person name="Kohn T."/>
            <person name="Peeters S.H."/>
            <person name="Heuer A."/>
            <person name="Rast P."/>
            <person name="Oberbeckmann S."/>
            <person name="Bunk B."/>
            <person name="Jeske O."/>
            <person name="Meyerdierks A."/>
            <person name="Storesund J.E."/>
            <person name="Kallscheuer N."/>
            <person name="Luecker S."/>
            <person name="Lage O.M."/>
            <person name="Pohl T."/>
            <person name="Merkel B.J."/>
            <person name="Hornburger P."/>
            <person name="Mueller R.-W."/>
            <person name="Bruemmer F."/>
            <person name="Labrenz M."/>
            <person name="Spormann A.M."/>
            <person name="Op den Camp H."/>
            <person name="Overmann J."/>
            <person name="Amann R."/>
            <person name="Jetten M.S.M."/>
            <person name="Mascher T."/>
            <person name="Medema M.H."/>
            <person name="Devos D.P."/>
            <person name="Kaster A.-K."/>
            <person name="Ovreas L."/>
            <person name="Rohde M."/>
            <person name="Galperin M.Y."/>
            <person name="Jogler C."/>
        </authorList>
    </citation>
    <scope>NUCLEOTIDE SEQUENCE [LARGE SCALE GENOMIC DNA]</scope>
    <source>
        <strain evidence="3 4">Pan181</strain>
    </source>
</reference>
<dbReference type="PROSITE" id="PS51257">
    <property type="entry name" value="PROKAR_LIPOPROTEIN"/>
    <property type="match status" value="1"/>
</dbReference>